<dbReference type="InterPro" id="IPR013424">
    <property type="entry name" value="Ice-binding_C"/>
</dbReference>
<protein>
    <submittedName>
        <fullName evidence="3">DNRLRE domain-containing protein</fullName>
    </submittedName>
</protein>
<keyword evidence="1" id="KW-0812">Transmembrane</keyword>
<dbReference type="Proteomes" id="UP001324993">
    <property type="component" value="Chromosome"/>
</dbReference>
<keyword evidence="2" id="KW-0732">Signal</keyword>
<dbReference type="RefSeq" id="WP_319832013.1">
    <property type="nucleotide sequence ID" value="NZ_CP138858.1"/>
</dbReference>
<accession>A0ABZ0RQB7</accession>
<feature type="signal peptide" evidence="2">
    <location>
        <begin position="1"/>
        <end position="26"/>
    </location>
</feature>
<name>A0ABZ0RQB7_9BACT</name>
<evidence type="ECO:0000256" key="1">
    <source>
        <dbReference type="SAM" id="Phobius"/>
    </source>
</evidence>
<reference evidence="3 4" key="1">
    <citation type="submission" date="2023-11" db="EMBL/GenBank/DDBJ databases">
        <title>Coraliomargarita sp. nov., isolated from marine algae.</title>
        <authorList>
            <person name="Lee J.K."/>
            <person name="Baek J.H."/>
            <person name="Kim J.M."/>
            <person name="Choi D.G."/>
            <person name="Jeon C.O."/>
        </authorList>
    </citation>
    <scope>NUCLEOTIDE SEQUENCE [LARGE SCALE GENOMIC DNA]</scope>
    <source>
        <strain evidence="3 4">J2-16</strain>
    </source>
</reference>
<keyword evidence="4" id="KW-1185">Reference proteome</keyword>
<dbReference type="NCBIfam" id="TIGR02595">
    <property type="entry name" value="PEP_CTERM"/>
    <property type="match status" value="1"/>
</dbReference>
<feature type="transmembrane region" description="Helical" evidence="1">
    <location>
        <begin position="227"/>
        <end position="244"/>
    </location>
</feature>
<keyword evidence="1" id="KW-0472">Membrane</keyword>
<proteinExistence type="predicted"/>
<dbReference type="EMBL" id="CP138858">
    <property type="protein sequence ID" value="WPJ95119.1"/>
    <property type="molecule type" value="Genomic_DNA"/>
</dbReference>
<evidence type="ECO:0000313" key="3">
    <source>
        <dbReference type="EMBL" id="WPJ95119.1"/>
    </source>
</evidence>
<evidence type="ECO:0000313" key="4">
    <source>
        <dbReference type="Proteomes" id="UP001324993"/>
    </source>
</evidence>
<organism evidence="3 4">
    <name type="scientific">Coraliomargarita algicola</name>
    <dbReference type="NCBI Taxonomy" id="3092156"/>
    <lineage>
        <taxon>Bacteria</taxon>
        <taxon>Pseudomonadati</taxon>
        <taxon>Verrucomicrobiota</taxon>
        <taxon>Opitutia</taxon>
        <taxon>Puniceicoccales</taxon>
        <taxon>Coraliomargaritaceae</taxon>
        <taxon>Coraliomargarita</taxon>
    </lineage>
</organism>
<keyword evidence="1" id="KW-1133">Transmembrane helix</keyword>
<feature type="chain" id="PRO_5047235461" evidence="2">
    <location>
        <begin position="27"/>
        <end position="248"/>
    </location>
</feature>
<gene>
    <name evidence="3" type="ORF">SH580_16975</name>
</gene>
<sequence length="248" mass="25675">MKFSSHTHTLTVLVLASAVIPLAATADILEIGTTVDDYIRSGSNADNAQNSTNLILVGDTATAGDELRGMLTFDLSSYTELVGATINSATLTFTINDSDETGAGKSANETITLNLFQTNTSFTESATWNSPWTTAGGDLDNLIASTTGNPGSDAQGTNLDFSGSNLDTAIANTIGGSISFILAIDPSEVDGTRSIFRLTSNEPVIGGGVTADFSPVLSIDYTAVPEPSIFALLTGLAGLSLAVVRRRK</sequence>
<dbReference type="NCBIfam" id="NF033679">
    <property type="entry name" value="DNRLRE_dom"/>
    <property type="match status" value="1"/>
</dbReference>
<evidence type="ECO:0000256" key="2">
    <source>
        <dbReference type="SAM" id="SignalP"/>
    </source>
</evidence>